<dbReference type="AlphaFoldDB" id="A0A165F5U2"/>
<gene>
    <name evidence="1" type="ORF">EXIGLDRAFT_772708</name>
</gene>
<dbReference type="PANTHER" id="PTHR35567">
    <property type="entry name" value="MALATE DEHYDROGENASE (AFU_ORTHOLOGUE AFUA_2G13800)"/>
    <property type="match status" value="1"/>
</dbReference>
<dbReference type="InParanoid" id="A0A165F5U2"/>
<reference evidence="1 2" key="1">
    <citation type="journal article" date="2016" name="Mol. Biol. Evol.">
        <title>Comparative Genomics of Early-Diverging Mushroom-Forming Fungi Provides Insights into the Origins of Lignocellulose Decay Capabilities.</title>
        <authorList>
            <person name="Nagy L.G."/>
            <person name="Riley R."/>
            <person name="Tritt A."/>
            <person name="Adam C."/>
            <person name="Daum C."/>
            <person name="Floudas D."/>
            <person name="Sun H."/>
            <person name="Yadav J.S."/>
            <person name="Pangilinan J."/>
            <person name="Larsson K.H."/>
            <person name="Matsuura K."/>
            <person name="Barry K."/>
            <person name="Labutti K."/>
            <person name="Kuo R."/>
            <person name="Ohm R.A."/>
            <person name="Bhattacharya S.S."/>
            <person name="Shirouzu T."/>
            <person name="Yoshinaga Y."/>
            <person name="Martin F.M."/>
            <person name="Grigoriev I.V."/>
            <person name="Hibbett D.S."/>
        </authorList>
    </citation>
    <scope>NUCLEOTIDE SEQUENCE [LARGE SCALE GENOMIC DNA]</scope>
    <source>
        <strain evidence="1 2">HHB12029</strain>
    </source>
</reference>
<dbReference type="EMBL" id="KV426100">
    <property type="protein sequence ID" value="KZV88428.1"/>
    <property type="molecule type" value="Genomic_DNA"/>
</dbReference>
<evidence type="ECO:0000313" key="2">
    <source>
        <dbReference type="Proteomes" id="UP000077266"/>
    </source>
</evidence>
<dbReference type="Proteomes" id="UP000077266">
    <property type="component" value="Unassembled WGS sequence"/>
</dbReference>
<name>A0A165F5U2_EXIGL</name>
<evidence type="ECO:0008006" key="3">
    <source>
        <dbReference type="Google" id="ProtNLM"/>
    </source>
</evidence>
<dbReference type="PANTHER" id="PTHR35567:SF1">
    <property type="entry name" value="CONSERVED FUNGAL PROTEIN (AFU_ORTHOLOGUE AFUA_1G14230)"/>
    <property type="match status" value="1"/>
</dbReference>
<evidence type="ECO:0000313" key="1">
    <source>
        <dbReference type="EMBL" id="KZV88428.1"/>
    </source>
</evidence>
<protein>
    <recommendedName>
        <fullName evidence="3">Malate dehydrogenase</fullName>
    </recommendedName>
</protein>
<dbReference type="Pfam" id="PF11937">
    <property type="entry name" value="DUF3455"/>
    <property type="match status" value="1"/>
</dbReference>
<sequence length="216" mass="23556">MGAPTTSTPLYQNIHFNCGVQDVVPSLPAGQTMLTVPNDAKPRFITAGVGVQNYTCSDKGTYTSVHWRGRISLRRLLPRTQHAHLPHIQDILFTSTSLSASPSSASQSILNVLLLDAVLKIGDHYFSSINGTLTPVFDFTNSLEDKTQFVASKKTGNVKSPDGNENVDWLELKTVDGSLAKYTFRLDTKAGQPPASCTPGTSDISVPYAAQYWFYN</sequence>
<keyword evidence="2" id="KW-1185">Reference proteome</keyword>
<dbReference type="InterPro" id="IPR021851">
    <property type="entry name" value="DUF3455"/>
</dbReference>
<organism evidence="1 2">
    <name type="scientific">Exidia glandulosa HHB12029</name>
    <dbReference type="NCBI Taxonomy" id="1314781"/>
    <lineage>
        <taxon>Eukaryota</taxon>
        <taxon>Fungi</taxon>
        <taxon>Dikarya</taxon>
        <taxon>Basidiomycota</taxon>
        <taxon>Agaricomycotina</taxon>
        <taxon>Agaricomycetes</taxon>
        <taxon>Auriculariales</taxon>
        <taxon>Exidiaceae</taxon>
        <taxon>Exidia</taxon>
    </lineage>
</organism>
<dbReference type="OrthoDB" id="1859733at2759"/>
<proteinExistence type="predicted"/>
<accession>A0A165F5U2</accession>